<dbReference type="InterPro" id="IPR012944">
    <property type="entry name" value="SusD_RagB_dom"/>
</dbReference>
<protein>
    <submittedName>
        <fullName evidence="9">RagB/SusD family nutrient uptake outer membrane protein</fullName>
    </submittedName>
</protein>
<proteinExistence type="inferred from homology"/>
<feature type="region of interest" description="Disordered" evidence="6">
    <location>
        <begin position="300"/>
        <end position="324"/>
    </location>
</feature>
<evidence type="ECO:0000256" key="4">
    <source>
        <dbReference type="ARBA" id="ARBA00023136"/>
    </source>
</evidence>
<evidence type="ECO:0000256" key="1">
    <source>
        <dbReference type="ARBA" id="ARBA00004442"/>
    </source>
</evidence>
<evidence type="ECO:0000256" key="2">
    <source>
        <dbReference type="ARBA" id="ARBA00006275"/>
    </source>
</evidence>
<keyword evidence="3" id="KW-0732">Signal</keyword>
<dbReference type="Gene3D" id="1.25.40.390">
    <property type="match status" value="1"/>
</dbReference>
<dbReference type="RefSeq" id="WP_243509893.1">
    <property type="nucleotide sequence ID" value="NZ_CP094534.1"/>
</dbReference>
<comment type="similarity">
    <text evidence="2">Belongs to the SusD family.</text>
</comment>
<accession>A0ABY4AZ19</accession>
<reference evidence="9 10" key="1">
    <citation type="submission" date="2022-03" db="EMBL/GenBank/DDBJ databases">
        <title>Hymenobactersp. isolated from the air.</title>
        <authorList>
            <person name="Won M."/>
            <person name="Kwon S.-W."/>
        </authorList>
    </citation>
    <scope>NUCLEOTIDE SEQUENCE [LARGE SCALE GENOMIC DNA]</scope>
    <source>
        <strain evidence="9 10">KACC 22596</strain>
    </source>
</reference>
<dbReference type="InterPro" id="IPR011990">
    <property type="entry name" value="TPR-like_helical_dom_sf"/>
</dbReference>
<organism evidence="9 10">
    <name type="scientific">Hymenobacter monticola</name>
    <dbReference type="NCBI Taxonomy" id="1705399"/>
    <lineage>
        <taxon>Bacteria</taxon>
        <taxon>Pseudomonadati</taxon>
        <taxon>Bacteroidota</taxon>
        <taxon>Cytophagia</taxon>
        <taxon>Cytophagales</taxon>
        <taxon>Hymenobacteraceae</taxon>
        <taxon>Hymenobacter</taxon>
    </lineage>
</organism>
<feature type="domain" description="RagB/SusD" evidence="7">
    <location>
        <begin position="285"/>
        <end position="595"/>
    </location>
</feature>
<evidence type="ECO:0000256" key="3">
    <source>
        <dbReference type="ARBA" id="ARBA00022729"/>
    </source>
</evidence>
<evidence type="ECO:0000256" key="6">
    <source>
        <dbReference type="SAM" id="MobiDB-lite"/>
    </source>
</evidence>
<evidence type="ECO:0000256" key="5">
    <source>
        <dbReference type="ARBA" id="ARBA00023237"/>
    </source>
</evidence>
<dbReference type="InterPro" id="IPR033985">
    <property type="entry name" value="SusD-like_N"/>
</dbReference>
<evidence type="ECO:0000313" key="9">
    <source>
        <dbReference type="EMBL" id="UOE32150.1"/>
    </source>
</evidence>
<keyword evidence="4" id="KW-0472">Membrane</keyword>
<dbReference type="Pfam" id="PF07980">
    <property type="entry name" value="SusD_RagB"/>
    <property type="match status" value="1"/>
</dbReference>
<dbReference type="Pfam" id="PF14322">
    <property type="entry name" value="SusD-like_3"/>
    <property type="match status" value="1"/>
</dbReference>
<feature type="compositionally biased region" description="Polar residues" evidence="6">
    <location>
        <begin position="300"/>
        <end position="313"/>
    </location>
</feature>
<dbReference type="Proteomes" id="UP000831390">
    <property type="component" value="Chromosome"/>
</dbReference>
<dbReference type="SUPFAM" id="SSF48452">
    <property type="entry name" value="TPR-like"/>
    <property type="match status" value="1"/>
</dbReference>
<dbReference type="EMBL" id="CP094534">
    <property type="protein sequence ID" value="UOE32150.1"/>
    <property type="molecule type" value="Genomic_DNA"/>
</dbReference>
<sequence>MKPFHYIALATIGSAFGLSSCEKVLDKENLGQSTTELVFKDSTLANLNLSFIYNQNLPEWGDPIINATINTSNNNSTNFNVSGLTDEAYSANRLLAGTLLVSDLGGEFGTGLSATNNYGKIRTINMFLSNVKNGPLPSGAKGRLRGQAQFFRAWRYFELVRQYGGVPLVMSPLNGVGQEARDLTYIPRNTTNETFAAIVADLDSAIQTLPGKWTSNSDWGRINRGTAMAFKGRVLMYAASPQFTTADKWQAAYDANVQAKATLLANGFRLHNSFDQLWFQEVGNPEAVMVTSYNTATGDQLKRNNQYDNSTRPAANGTGGGGNQPTWEMVQAFPMLDGKKRTETGRYTYTDQLFYKNRDPRFDKTIAYNGSTWPLNGNTGYRLWTYLRGTTSVETGSASNTGFYCRKAINPTASASEVQFLGTDWIEIRFAEVLLNLAESACGVNKLNEAYTELKAIRQRAGIEPGSDQLYGLKANMTRAEMFDAILYERQLELAFEGKRFWDLRRWRKMESLNGLKRTGLTVTLKTTAPSDFATTRDTRNLDDVYTNFFTLTSKALEATPISTNGIRWDAKYYFFPIPQAAIDNNPQIKQNIDWGGNFEPRQ</sequence>
<comment type="subcellular location">
    <subcellularLocation>
        <location evidence="1">Cell outer membrane</location>
    </subcellularLocation>
</comment>
<feature type="domain" description="SusD-like N-terminal" evidence="8">
    <location>
        <begin position="116"/>
        <end position="234"/>
    </location>
</feature>
<evidence type="ECO:0000259" key="7">
    <source>
        <dbReference type="Pfam" id="PF07980"/>
    </source>
</evidence>
<evidence type="ECO:0000259" key="8">
    <source>
        <dbReference type="Pfam" id="PF14322"/>
    </source>
</evidence>
<keyword evidence="10" id="KW-1185">Reference proteome</keyword>
<keyword evidence="5" id="KW-0998">Cell outer membrane</keyword>
<name>A0ABY4AZ19_9BACT</name>
<dbReference type="PROSITE" id="PS51257">
    <property type="entry name" value="PROKAR_LIPOPROTEIN"/>
    <property type="match status" value="1"/>
</dbReference>
<evidence type="ECO:0000313" key="10">
    <source>
        <dbReference type="Proteomes" id="UP000831390"/>
    </source>
</evidence>
<gene>
    <name evidence="9" type="ORF">MTP16_13530</name>
</gene>